<gene>
    <name evidence="1" type="ORF">Ddye_017961</name>
</gene>
<evidence type="ECO:0000313" key="1">
    <source>
        <dbReference type="EMBL" id="KAK2650472.1"/>
    </source>
</evidence>
<organism evidence="1 2">
    <name type="scientific">Dipteronia dyeriana</name>
    <dbReference type="NCBI Taxonomy" id="168575"/>
    <lineage>
        <taxon>Eukaryota</taxon>
        <taxon>Viridiplantae</taxon>
        <taxon>Streptophyta</taxon>
        <taxon>Embryophyta</taxon>
        <taxon>Tracheophyta</taxon>
        <taxon>Spermatophyta</taxon>
        <taxon>Magnoliopsida</taxon>
        <taxon>eudicotyledons</taxon>
        <taxon>Gunneridae</taxon>
        <taxon>Pentapetalae</taxon>
        <taxon>rosids</taxon>
        <taxon>malvids</taxon>
        <taxon>Sapindales</taxon>
        <taxon>Sapindaceae</taxon>
        <taxon>Hippocastanoideae</taxon>
        <taxon>Acereae</taxon>
        <taxon>Dipteronia</taxon>
    </lineage>
</organism>
<dbReference type="Proteomes" id="UP001280121">
    <property type="component" value="Unassembled WGS sequence"/>
</dbReference>
<evidence type="ECO:0000313" key="2">
    <source>
        <dbReference type="Proteomes" id="UP001280121"/>
    </source>
</evidence>
<sequence length="106" mass="11592">MDIMVYTTSVSDSTSPDAIIIFCDYRVDLKPVLVQIDNNMPMETVVGDASASFLFNNGINSQNYQGNLYSVDAVALVFAKDGSSNVGGQFSFNSDKQMVYYPLVPN</sequence>
<proteinExistence type="predicted"/>
<name>A0AAD9UAE4_9ROSI</name>
<comment type="caution">
    <text evidence="1">The sequence shown here is derived from an EMBL/GenBank/DDBJ whole genome shotgun (WGS) entry which is preliminary data.</text>
</comment>
<accession>A0AAD9UAE4</accession>
<reference evidence="1" key="1">
    <citation type="journal article" date="2023" name="Plant J.">
        <title>Genome sequences and population genomics provide insights into the demographic history, inbreeding, and mutation load of two 'living fossil' tree species of Dipteronia.</title>
        <authorList>
            <person name="Feng Y."/>
            <person name="Comes H.P."/>
            <person name="Chen J."/>
            <person name="Zhu S."/>
            <person name="Lu R."/>
            <person name="Zhang X."/>
            <person name="Li P."/>
            <person name="Qiu J."/>
            <person name="Olsen K.M."/>
            <person name="Qiu Y."/>
        </authorList>
    </citation>
    <scope>NUCLEOTIDE SEQUENCE</scope>
    <source>
        <strain evidence="1">KIB01</strain>
    </source>
</reference>
<dbReference type="AlphaFoldDB" id="A0AAD9UAE4"/>
<protein>
    <submittedName>
        <fullName evidence="1">Uncharacterized protein</fullName>
    </submittedName>
</protein>
<dbReference type="EMBL" id="JANJYI010000005">
    <property type="protein sequence ID" value="KAK2650472.1"/>
    <property type="molecule type" value="Genomic_DNA"/>
</dbReference>
<keyword evidence="2" id="KW-1185">Reference proteome</keyword>